<evidence type="ECO:0000313" key="5">
    <source>
        <dbReference type="EMBL" id="GIO32876.1"/>
    </source>
</evidence>
<dbReference type="Pfam" id="PF19263">
    <property type="entry name" value="DUF5906"/>
    <property type="match status" value="1"/>
</dbReference>
<dbReference type="GO" id="GO:0005524">
    <property type="term" value="F:ATP binding"/>
    <property type="evidence" value="ECO:0007669"/>
    <property type="project" value="UniProtKB-KW"/>
</dbReference>
<dbReference type="InterPro" id="IPR006500">
    <property type="entry name" value="Helicase_put_C_phage/plasmid"/>
</dbReference>
<dbReference type="GO" id="GO:0016787">
    <property type="term" value="F:hydrolase activity"/>
    <property type="evidence" value="ECO:0007669"/>
    <property type="project" value="UniProtKB-KW"/>
</dbReference>
<accession>A0A920CAW3</accession>
<name>A0A920CAW3_9BACL</name>
<feature type="domain" description="SF3 helicase" evidence="4">
    <location>
        <begin position="7"/>
        <end position="162"/>
    </location>
</feature>
<comment type="caution">
    <text evidence="5">The sequence shown here is derived from an EMBL/GenBank/DDBJ whole genome shotgun (WGS) entry which is preliminary data.</text>
</comment>
<dbReference type="InterPro" id="IPR027417">
    <property type="entry name" value="P-loop_NTPase"/>
</dbReference>
<keyword evidence="1" id="KW-0547">Nucleotide-binding</keyword>
<proteinExistence type="predicted"/>
<dbReference type="EMBL" id="BORQ01000005">
    <property type="protein sequence ID" value="GIO32876.1"/>
    <property type="molecule type" value="Genomic_DNA"/>
</dbReference>
<dbReference type="InterPro" id="IPR014015">
    <property type="entry name" value="Helicase_SF3_DNA-vir"/>
</dbReference>
<evidence type="ECO:0000259" key="4">
    <source>
        <dbReference type="PROSITE" id="PS51206"/>
    </source>
</evidence>
<gene>
    <name evidence="5" type="ORF">J2TS6_40170</name>
</gene>
<dbReference type="PROSITE" id="PS51206">
    <property type="entry name" value="SF3_HELICASE_1"/>
    <property type="match status" value="1"/>
</dbReference>
<evidence type="ECO:0000313" key="6">
    <source>
        <dbReference type="Proteomes" id="UP000679779"/>
    </source>
</evidence>
<evidence type="ECO:0000256" key="2">
    <source>
        <dbReference type="ARBA" id="ARBA00022801"/>
    </source>
</evidence>
<protein>
    <recommendedName>
        <fullName evidence="4">SF3 helicase domain-containing protein</fullName>
    </recommendedName>
</protein>
<dbReference type="NCBIfam" id="TIGR01613">
    <property type="entry name" value="primase_Cterm"/>
    <property type="match status" value="1"/>
</dbReference>
<dbReference type="InterPro" id="IPR051620">
    <property type="entry name" value="ORF904-like_C"/>
</dbReference>
<dbReference type="AlphaFoldDB" id="A0A920CAW3"/>
<dbReference type="PANTHER" id="PTHR35372:SF2">
    <property type="entry name" value="SF3 HELICASE DOMAIN-CONTAINING PROTEIN"/>
    <property type="match status" value="1"/>
</dbReference>
<dbReference type="InterPro" id="IPR045455">
    <property type="entry name" value="NrS-1_pol-like_helicase"/>
</dbReference>
<organism evidence="5 6">
    <name type="scientific">Paenibacillus albilobatus</name>
    <dbReference type="NCBI Taxonomy" id="2716884"/>
    <lineage>
        <taxon>Bacteria</taxon>
        <taxon>Bacillati</taxon>
        <taxon>Bacillota</taxon>
        <taxon>Bacilli</taxon>
        <taxon>Bacillales</taxon>
        <taxon>Paenibacillaceae</taxon>
        <taxon>Paenibacillus</taxon>
    </lineage>
</organism>
<keyword evidence="6" id="KW-1185">Reference proteome</keyword>
<reference evidence="5" key="1">
    <citation type="submission" date="2021-03" db="EMBL/GenBank/DDBJ databases">
        <title>Antimicrobial resistance genes in bacteria isolated from Japanese honey, and their potential for conferring macrolide and lincosamide resistance in the American foulbrood pathogen Paenibacillus larvae.</title>
        <authorList>
            <person name="Okamoto M."/>
            <person name="Kumagai M."/>
            <person name="Kanamori H."/>
            <person name="Takamatsu D."/>
        </authorList>
    </citation>
    <scope>NUCLEOTIDE SEQUENCE</scope>
    <source>
        <strain evidence="5">J2TS6</strain>
    </source>
</reference>
<dbReference type="Proteomes" id="UP000679779">
    <property type="component" value="Unassembled WGS sequence"/>
</dbReference>
<evidence type="ECO:0000256" key="3">
    <source>
        <dbReference type="ARBA" id="ARBA00022840"/>
    </source>
</evidence>
<keyword evidence="3" id="KW-0067">ATP-binding</keyword>
<dbReference type="PANTHER" id="PTHR35372">
    <property type="entry name" value="ATP BINDING PROTEIN-RELATED"/>
    <property type="match status" value="1"/>
</dbReference>
<dbReference type="SUPFAM" id="SSF52540">
    <property type="entry name" value="P-loop containing nucleoside triphosphate hydrolases"/>
    <property type="match status" value="1"/>
</dbReference>
<evidence type="ECO:0000256" key="1">
    <source>
        <dbReference type="ARBA" id="ARBA00022741"/>
    </source>
</evidence>
<dbReference type="Gene3D" id="3.40.50.300">
    <property type="entry name" value="P-loop containing nucleotide triphosphate hydrolases"/>
    <property type="match status" value="1"/>
</dbReference>
<keyword evidence="2" id="KW-0378">Hydrolase</keyword>
<sequence>MFQGDKQTIGVVQEMMGYCCTAETRAHKVFILEGVGSNGKSVLIEIIEHLCGKQNVSHVAMNELSQPFARGELVEKLLNVSSENEFSEKGLNTQQIKSIAAGDMIRVENKHEKGFSYRPVCKLLFGMNALPATMDKSHGFFRRLVIIPFRRVFKGAEADKMLLEKLLEELPGIFNFAMEGLRRLRERDFVFSEAVAIEQAVNSYKAEQNPVIPFVSDFVEQGTDDDRVNKNELFDRFQTWCRQQGETDFASRTSRDRRVFWTAFRNALLEAGIPIPEERQSNGLRFLHGLKLLKEAKQSIVDIFGESDDAATETAPGQRESQANSGQKVTARVTVGGRFGELLEEDSNERLSGNEDDEDCEVFALEEEWDHESIQFDLNYLPAQIFHGIQVREWLDGKPEHFDFDNYRFHLSSWGGQQFVSLRC</sequence>